<dbReference type="RefSeq" id="WP_170131847.1">
    <property type="nucleotide sequence ID" value="NZ_LR699114.1"/>
</dbReference>
<evidence type="ECO:0000313" key="2">
    <source>
        <dbReference type="EMBL" id="RDI41702.1"/>
    </source>
</evidence>
<dbReference type="Pfam" id="PF01869">
    <property type="entry name" value="BcrAD_BadFG"/>
    <property type="match status" value="1"/>
</dbReference>
<dbReference type="GO" id="GO:0016301">
    <property type="term" value="F:kinase activity"/>
    <property type="evidence" value="ECO:0007669"/>
    <property type="project" value="UniProtKB-KW"/>
</dbReference>
<name>A0A370GCZ5_9COXI</name>
<protein>
    <submittedName>
        <fullName evidence="2">Glucosamine kinase</fullName>
    </submittedName>
</protein>
<dbReference type="EMBL" id="QQAX01000018">
    <property type="protein sequence ID" value="RDI41702.1"/>
    <property type="molecule type" value="Genomic_DNA"/>
</dbReference>
<dbReference type="CDD" id="cd24082">
    <property type="entry name" value="ASKHA_NBD_GspK-like"/>
    <property type="match status" value="1"/>
</dbReference>
<keyword evidence="3" id="KW-1185">Reference proteome</keyword>
<evidence type="ECO:0000259" key="1">
    <source>
        <dbReference type="Pfam" id="PF01869"/>
    </source>
</evidence>
<proteinExistence type="predicted"/>
<feature type="domain" description="ATPase BadF/BadG/BcrA/BcrD type" evidence="1">
    <location>
        <begin position="7"/>
        <end position="288"/>
    </location>
</feature>
<keyword evidence="2" id="KW-0418">Kinase</keyword>
<gene>
    <name evidence="2" type="ORF">C8D86_11825</name>
</gene>
<reference evidence="2 3" key="1">
    <citation type="submission" date="2018-07" db="EMBL/GenBank/DDBJ databases">
        <title>Genomic Encyclopedia of Type Strains, Phase IV (KMG-IV): sequencing the most valuable type-strain genomes for metagenomic binning, comparative biology and taxonomic classification.</title>
        <authorList>
            <person name="Goeker M."/>
        </authorList>
    </citation>
    <scope>NUCLEOTIDE SEQUENCE [LARGE SCALE GENOMIC DNA]</scope>
    <source>
        <strain evidence="2 3">DSM 16500</strain>
    </source>
</reference>
<organism evidence="2 3">
    <name type="scientific">Aquicella lusitana</name>
    <dbReference type="NCBI Taxonomy" id="254246"/>
    <lineage>
        <taxon>Bacteria</taxon>
        <taxon>Pseudomonadati</taxon>
        <taxon>Pseudomonadota</taxon>
        <taxon>Gammaproteobacteria</taxon>
        <taxon>Legionellales</taxon>
        <taxon>Coxiellaceae</taxon>
        <taxon>Aquicella</taxon>
    </lineage>
</organism>
<dbReference type="InterPro" id="IPR052519">
    <property type="entry name" value="Euk-type_GlcNAc_Kinase"/>
</dbReference>
<dbReference type="AlphaFoldDB" id="A0A370GCZ5"/>
<accession>A0A370GCZ5</accession>
<dbReference type="PANTHER" id="PTHR43190">
    <property type="entry name" value="N-ACETYL-D-GLUCOSAMINE KINASE"/>
    <property type="match status" value="1"/>
</dbReference>
<sequence length="301" mass="31646">MTKHIFIGVDGGATKCVVRVEDETGSLLGLEVSGPANIRLSADQAWQSIHSALNNIFRPLSLSLADSSCQFHAGMGLAGCEVKEAYQAFLAHPHSLATLIVSSDSHTACLGAHGGQDGAIIIAGTGVVGFQIQQGKTVQVGGFGFPHDDEGGGAWLGLQAVRLTLQWLDGRLPASALASVVYSYFGEDQDQLISFANRANSTQFAVLAPLVIQQAEAGDQMAGAVLQQAAKFIDHIADTLGRQQLVSDKPLPCSLVGGIAPFLEPYLGSALRTRIRDCQLTPDAGAVLMVRQHLKQHKGAA</sequence>
<dbReference type="InterPro" id="IPR002731">
    <property type="entry name" value="ATPase_BadF"/>
</dbReference>
<evidence type="ECO:0000313" key="3">
    <source>
        <dbReference type="Proteomes" id="UP000254720"/>
    </source>
</evidence>
<dbReference type="Gene3D" id="3.30.420.40">
    <property type="match status" value="2"/>
</dbReference>
<dbReference type="PANTHER" id="PTHR43190:SF3">
    <property type="entry name" value="N-ACETYL-D-GLUCOSAMINE KINASE"/>
    <property type="match status" value="1"/>
</dbReference>
<dbReference type="InterPro" id="IPR043129">
    <property type="entry name" value="ATPase_NBD"/>
</dbReference>
<comment type="caution">
    <text evidence="2">The sequence shown here is derived from an EMBL/GenBank/DDBJ whole genome shotgun (WGS) entry which is preliminary data.</text>
</comment>
<dbReference type="Proteomes" id="UP000254720">
    <property type="component" value="Unassembled WGS sequence"/>
</dbReference>
<dbReference type="SUPFAM" id="SSF53067">
    <property type="entry name" value="Actin-like ATPase domain"/>
    <property type="match status" value="2"/>
</dbReference>
<keyword evidence="2" id="KW-0808">Transferase</keyword>